<dbReference type="InterPro" id="IPR003737">
    <property type="entry name" value="GlcNAc_PI_deacetylase-related"/>
</dbReference>
<dbReference type="Gene3D" id="3.40.50.10320">
    <property type="entry name" value="LmbE-like"/>
    <property type="match status" value="1"/>
</dbReference>
<dbReference type="SUPFAM" id="SSF102588">
    <property type="entry name" value="LmbE-like"/>
    <property type="match status" value="1"/>
</dbReference>
<dbReference type="EMBL" id="CP030840">
    <property type="protein sequence ID" value="AXC14733.1"/>
    <property type="molecule type" value="Genomic_DNA"/>
</dbReference>
<proteinExistence type="predicted"/>
<reference evidence="1 2" key="1">
    <citation type="journal article" date="2018" name="Front. Microbiol.">
        <title>Hydrolytic Capabilities as a Key to Environmental Success: Chitinolytic and Cellulolytic Acidobacteria From Acidic Sub-arctic Soils and Boreal Peatlands.</title>
        <authorList>
            <person name="Belova S.E."/>
            <person name="Ravin N.V."/>
            <person name="Pankratov T.A."/>
            <person name="Rakitin A.L."/>
            <person name="Ivanova A.A."/>
            <person name="Beletsky A.V."/>
            <person name="Mardanov A.V."/>
            <person name="Sinninghe Damste J.S."/>
            <person name="Dedysh S.N."/>
        </authorList>
    </citation>
    <scope>NUCLEOTIDE SEQUENCE [LARGE SCALE GENOMIC DNA]</scope>
    <source>
        <strain evidence="1 2">SBC82</strain>
    </source>
</reference>
<dbReference type="InterPro" id="IPR024078">
    <property type="entry name" value="LmbE-like_dom_sf"/>
</dbReference>
<dbReference type="RefSeq" id="WP_114209447.1">
    <property type="nucleotide sequence ID" value="NZ_CP030840.1"/>
</dbReference>
<dbReference type="AlphaFoldDB" id="A0A2Z5G660"/>
<dbReference type="KEGG" id="abas:ACPOL_5485"/>
<evidence type="ECO:0000313" key="1">
    <source>
        <dbReference type="EMBL" id="AXC14733.1"/>
    </source>
</evidence>
<evidence type="ECO:0000313" key="2">
    <source>
        <dbReference type="Proteomes" id="UP000253606"/>
    </source>
</evidence>
<keyword evidence="2" id="KW-1185">Reference proteome</keyword>
<sequence length="252" mass="27637">MAYRLMCMTAHPDDECGAFGGALLLAHAAGVETTVICLTEGQAASNRGDASSGEELAQMRRDEFAAAGEILGVSRGEVLHYPDGKLARHDPTELIGVLVERIRQWRPQVVLTFGGEGGVNLHRDHTVVSLAATTAFHWAGRPSAFPEQIDRGMQPYWPQKLYYSATPFLLVQDEVAKANTSRTPYSLTLHLGNHAEKKYEAFRKHTSQAILLDKARKAWEATANLEYYLLVAARGLQEAGADVAMFQGVIED</sequence>
<dbReference type="Pfam" id="PF02585">
    <property type="entry name" value="PIG-L"/>
    <property type="match status" value="1"/>
</dbReference>
<organism evidence="1 2">
    <name type="scientific">Acidisarcina polymorpha</name>
    <dbReference type="NCBI Taxonomy" id="2211140"/>
    <lineage>
        <taxon>Bacteria</taxon>
        <taxon>Pseudomonadati</taxon>
        <taxon>Acidobacteriota</taxon>
        <taxon>Terriglobia</taxon>
        <taxon>Terriglobales</taxon>
        <taxon>Acidobacteriaceae</taxon>
        <taxon>Acidisarcina</taxon>
    </lineage>
</organism>
<dbReference type="Proteomes" id="UP000253606">
    <property type="component" value="Chromosome"/>
</dbReference>
<name>A0A2Z5G660_9BACT</name>
<gene>
    <name evidence="1" type="ORF">ACPOL_5485</name>
</gene>
<dbReference type="OrthoDB" id="9815144at2"/>
<dbReference type="GO" id="GO:0016811">
    <property type="term" value="F:hydrolase activity, acting on carbon-nitrogen (but not peptide) bonds, in linear amides"/>
    <property type="evidence" value="ECO:0007669"/>
    <property type="project" value="TreeGrafter"/>
</dbReference>
<accession>A0A2Z5G660</accession>
<dbReference type="PANTHER" id="PTHR12993">
    <property type="entry name" value="N-ACETYLGLUCOSAMINYL-PHOSPHATIDYLINOSITOL DE-N-ACETYLASE-RELATED"/>
    <property type="match status" value="1"/>
</dbReference>
<protein>
    <submittedName>
        <fullName evidence="1">LmbE-like protein</fullName>
    </submittedName>
</protein>
<dbReference type="PANTHER" id="PTHR12993:SF11">
    <property type="entry name" value="N-ACETYLGLUCOSAMINYL-PHOSPHATIDYLINOSITOL DE-N-ACETYLASE"/>
    <property type="match status" value="1"/>
</dbReference>